<organism evidence="2 3">
    <name type="scientific">Ottowia oryzae</name>
    <dbReference type="NCBI Taxonomy" id="2109914"/>
    <lineage>
        <taxon>Bacteria</taxon>
        <taxon>Pseudomonadati</taxon>
        <taxon>Pseudomonadota</taxon>
        <taxon>Betaproteobacteria</taxon>
        <taxon>Burkholderiales</taxon>
        <taxon>Comamonadaceae</taxon>
        <taxon>Ottowia</taxon>
    </lineage>
</organism>
<dbReference type="AlphaFoldDB" id="A0A2S0MAW6"/>
<accession>A0A2S0MAW6</accession>
<dbReference type="Proteomes" id="UP000239709">
    <property type="component" value="Chromosome"/>
</dbReference>
<sequence length="96" mass="9867">MSTTKRNLIALVATAVIVNGERTVINAGEPLPELKREDEDALMAAKAAREAEQAHAADAAAAPATDQPDTADVPTADPAPEPAASPPPAPKPKPKR</sequence>
<feature type="compositionally biased region" description="Pro residues" evidence="1">
    <location>
        <begin position="77"/>
        <end position="96"/>
    </location>
</feature>
<feature type="region of interest" description="Disordered" evidence="1">
    <location>
        <begin position="44"/>
        <end position="96"/>
    </location>
</feature>
<gene>
    <name evidence="2" type="ORF">C6570_01315</name>
</gene>
<keyword evidence="3" id="KW-1185">Reference proteome</keyword>
<evidence type="ECO:0000313" key="2">
    <source>
        <dbReference type="EMBL" id="AVO33044.1"/>
    </source>
</evidence>
<dbReference type="EMBL" id="CP027666">
    <property type="protein sequence ID" value="AVO33044.1"/>
    <property type="molecule type" value="Genomic_DNA"/>
</dbReference>
<evidence type="ECO:0000313" key="3">
    <source>
        <dbReference type="Proteomes" id="UP000239709"/>
    </source>
</evidence>
<name>A0A2S0MAW6_9BURK</name>
<reference evidence="2 3" key="1">
    <citation type="submission" date="2018-03" db="EMBL/GenBank/DDBJ databases">
        <title>Genome sequencing of Ottowia sp.</title>
        <authorList>
            <person name="Kim S.-J."/>
            <person name="Heo J."/>
            <person name="Kwon S.-W."/>
        </authorList>
    </citation>
    <scope>NUCLEOTIDE SEQUENCE [LARGE SCALE GENOMIC DNA]</scope>
    <source>
        <strain evidence="2 3">KADR8-3</strain>
    </source>
</reference>
<proteinExistence type="predicted"/>
<evidence type="ECO:0000256" key="1">
    <source>
        <dbReference type="SAM" id="MobiDB-lite"/>
    </source>
</evidence>
<dbReference type="KEGG" id="otk:C6570_01315"/>
<feature type="compositionally biased region" description="Low complexity" evidence="1">
    <location>
        <begin position="56"/>
        <end position="76"/>
    </location>
</feature>
<dbReference type="RefSeq" id="WP_106701352.1">
    <property type="nucleotide sequence ID" value="NZ_CP027666.1"/>
</dbReference>
<protein>
    <submittedName>
        <fullName evidence="2">Uncharacterized protein</fullName>
    </submittedName>
</protein>